<evidence type="ECO:0000256" key="1">
    <source>
        <dbReference type="ARBA" id="ARBA00022450"/>
    </source>
</evidence>
<keyword evidence="2" id="KW-0597">Phosphoprotein</keyword>
<gene>
    <name evidence="6" type="ORF">EKG83_24430</name>
</gene>
<keyword evidence="7" id="KW-1185">Reference proteome</keyword>
<dbReference type="Gene3D" id="1.10.1200.10">
    <property type="entry name" value="ACP-like"/>
    <property type="match status" value="1"/>
</dbReference>
<dbReference type="InterPro" id="IPR036736">
    <property type="entry name" value="ACP-like_sf"/>
</dbReference>
<keyword evidence="3" id="KW-0808">Transferase</keyword>
<name>A0A5Q0HFT3_SACSY</name>
<dbReference type="SUPFAM" id="SSF47336">
    <property type="entry name" value="ACP-like"/>
    <property type="match status" value="1"/>
</dbReference>
<dbReference type="PANTHER" id="PTHR43775">
    <property type="entry name" value="FATTY ACID SYNTHASE"/>
    <property type="match status" value="1"/>
</dbReference>
<dbReference type="GO" id="GO:0004312">
    <property type="term" value="F:fatty acid synthase activity"/>
    <property type="evidence" value="ECO:0007669"/>
    <property type="project" value="TreeGrafter"/>
</dbReference>
<dbReference type="FunFam" id="1.10.1200.10:FF:000007">
    <property type="entry name" value="Probable polyketide synthase pks17"/>
    <property type="match status" value="1"/>
</dbReference>
<dbReference type="InterPro" id="IPR006162">
    <property type="entry name" value="Ppantetheine_attach_site"/>
</dbReference>
<dbReference type="OrthoDB" id="9778690at2"/>
<dbReference type="GO" id="GO:0031177">
    <property type="term" value="F:phosphopantetheine binding"/>
    <property type="evidence" value="ECO:0007669"/>
    <property type="project" value="InterPro"/>
</dbReference>
<dbReference type="EMBL" id="CP034550">
    <property type="protein sequence ID" value="QFZ24472.1"/>
    <property type="molecule type" value="Genomic_DNA"/>
</dbReference>
<dbReference type="Proteomes" id="UP000325787">
    <property type="component" value="Chromosome"/>
</dbReference>
<dbReference type="SMART" id="SM00823">
    <property type="entry name" value="PKS_PP"/>
    <property type="match status" value="1"/>
</dbReference>
<evidence type="ECO:0000259" key="5">
    <source>
        <dbReference type="PROSITE" id="PS50075"/>
    </source>
</evidence>
<evidence type="ECO:0000313" key="6">
    <source>
        <dbReference type="EMBL" id="QFZ24472.1"/>
    </source>
</evidence>
<dbReference type="InterPro" id="IPR020806">
    <property type="entry name" value="PKS_PP-bd"/>
</dbReference>
<evidence type="ECO:0000256" key="3">
    <source>
        <dbReference type="ARBA" id="ARBA00022679"/>
    </source>
</evidence>
<keyword evidence="4" id="KW-0677">Repeat</keyword>
<dbReference type="PANTHER" id="PTHR43775:SF51">
    <property type="entry name" value="INACTIVE PHENOLPHTHIOCEROL SYNTHESIS POLYKETIDE SYNTHASE TYPE I PKS1-RELATED"/>
    <property type="match status" value="1"/>
</dbReference>
<dbReference type="SMART" id="SM01294">
    <property type="entry name" value="PKS_PP_betabranch"/>
    <property type="match status" value="1"/>
</dbReference>
<dbReference type="PROSITE" id="PS50075">
    <property type="entry name" value="CARRIER"/>
    <property type="match status" value="1"/>
</dbReference>
<evidence type="ECO:0000256" key="2">
    <source>
        <dbReference type="ARBA" id="ARBA00022553"/>
    </source>
</evidence>
<evidence type="ECO:0000313" key="7">
    <source>
        <dbReference type="Proteomes" id="UP000325787"/>
    </source>
</evidence>
<dbReference type="AlphaFoldDB" id="A0A5Q0HFT3"/>
<dbReference type="Pfam" id="PF00550">
    <property type="entry name" value="PP-binding"/>
    <property type="match status" value="1"/>
</dbReference>
<dbReference type="Gene3D" id="3.40.50.720">
    <property type="entry name" value="NAD(P)-binding Rossmann-like Domain"/>
    <property type="match status" value="1"/>
</dbReference>
<reference evidence="7" key="1">
    <citation type="journal article" date="2021" name="Curr. Microbiol.">
        <title>Complete genome of nocamycin-producing strain Saccharothrix syringae NRRL B-16468 reveals the biosynthetic potential for secondary metabolites.</title>
        <authorList>
            <person name="Mo X."/>
            <person name="Yang S."/>
        </authorList>
    </citation>
    <scope>NUCLEOTIDE SEQUENCE [LARGE SCALE GENOMIC DNA]</scope>
    <source>
        <strain evidence="7">ATCC 51364 / DSM 43886 / JCM 6844 / KCTC 9398 / NBRC 14523 / NRRL B-16468 / INA 2240</strain>
    </source>
</reference>
<evidence type="ECO:0000256" key="4">
    <source>
        <dbReference type="ARBA" id="ARBA00022737"/>
    </source>
</evidence>
<organism evidence="6 7">
    <name type="scientific">Saccharothrix syringae</name>
    <name type="common">Nocardiopsis syringae</name>
    <dbReference type="NCBI Taxonomy" id="103733"/>
    <lineage>
        <taxon>Bacteria</taxon>
        <taxon>Bacillati</taxon>
        <taxon>Actinomycetota</taxon>
        <taxon>Actinomycetes</taxon>
        <taxon>Pseudonocardiales</taxon>
        <taxon>Pseudonocardiaceae</taxon>
        <taxon>Saccharothrix</taxon>
    </lineage>
</organism>
<dbReference type="GO" id="GO:0006633">
    <property type="term" value="P:fatty acid biosynthetic process"/>
    <property type="evidence" value="ECO:0007669"/>
    <property type="project" value="TreeGrafter"/>
</dbReference>
<proteinExistence type="predicted"/>
<accession>A0A5Q0HFT3</accession>
<sequence>MTAHLTDADYRRMARAGMAALTAAQGLDLFDLALTTDHEWLLPMRLDPVALRAQGDALPALLRGLVRVAPRRAAADGAVDGGAALVERLAGLGEPEQDLALLELVLAHVATVLGHADPAALDPGHAFTELGFDSLTAVELRNRLNRATGRRLAATLVFDHPTPVALAGHLRRELIGTAPTPDEVVSAEIDRLGRALAPLVADPGVRDRAADRLHALLARWAEPTGGEADEVDIESSSVEQLLDFVDREFGINFS</sequence>
<feature type="domain" description="Carrier" evidence="5">
    <location>
        <begin position="99"/>
        <end position="174"/>
    </location>
</feature>
<protein>
    <recommendedName>
        <fullName evidence="5">Carrier domain-containing protein</fullName>
    </recommendedName>
</protein>
<dbReference type="KEGG" id="ssyi:EKG83_24430"/>
<dbReference type="InterPro" id="IPR009081">
    <property type="entry name" value="PP-bd_ACP"/>
</dbReference>
<dbReference type="PROSITE" id="PS00012">
    <property type="entry name" value="PHOSPHOPANTETHEINE"/>
    <property type="match status" value="1"/>
</dbReference>
<dbReference type="InterPro" id="IPR050091">
    <property type="entry name" value="PKS_NRPS_Biosynth_Enz"/>
</dbReference>
<keyword evidence="1" id="KW-0596">Phosphopantetheine</keyword>